<dbReference type="InterPro" id="IPR011989">
    <property type="entry name" value="ARM-like"/>
</dbReference>
<dbReference type="RefSeq" id="XP_004358488.1">
    <property type="nucleotide sequence ID" value="XM_004358431.1"/>
</dbReference>
<evidence type="ECO:0000313" key="1">
    <source>
        <dbReference type="EMBL" id="EGG20638.1"/>
    </source>
</evidence>
<evidence type="ECO:0000313" key="2">
    <source>
        <dbReference type="Proteomes" id="UP000007797"/>
    </source>
</evidence>
<dbReference type="Gene3D" id="1.25.10.10">
    <property type="entry name" value="Leucine-rich Repeat Variant"/>
    <property type="match status" value="1"/>
</dbReference>
<gene>
    <name evidence="1" type="ORF">DFA_00499</name>
</gene>
<name>F4PS92_CACFS</name>
<dbReference type="GeneID" id="14873410"/>
<accession>F4PS92</accession>
<protein>
    <submittedName>
        <fullName evidence="1">Uncharacterized protein</fullName>
    </submittedName>
</protein>
<organism evidence="1 2">
    <name type="scientific">Cavenderia fasciculata</name>
    <name type="common">Slime mold</name>
    <name type="synonym">Dictyostelium fasciculatum</name>
    <dbReference type="NCBI Taxonomy" id="261658"/>
    <lineage>
        <taxon>Eukaryota</taxon>
        <taxon>Amoebozoa</taxon>
        <taxon>Evosea</taxon>
        <taxon>Eumycetozoa</taxon>
        <taxon>Dictyostelia</taxon>
        <taxon>Acytosteliales</taxon>
        <taxon>Cavenderiaceae</taxon>
        <taxon>Cavenderia</taxon>
    </lineage>
</organism>
<dbReference type="EMBL" id="GL883010">
    <property type="protein sequence ID" value="EGG20638.1"/>
    <property type="molecule type" value="Genomic_DNA"/>
</dbReference>
<proteinExistence type="predicted"/>
<dbReference type="SUPFAM" id="SSF48371">
    <property type="entry name" value="ARM repeat"/>
    <property type="match status" value="1"/>
</dbReference>
<dbReference type="KEGG" id="dfa:DFA_00499"/>
<sequence>MVPILLSLLEKHHTYKQSRVLCRHATKAFSMCGAIMDKKTFSKDLYKFMVFVQKNEKSRGLVDDFFKISYLFNKSVAKSFAVYLPMIVRVIVNVLETPIPNQQDEPSHSRELAKLNFALKGLINMMRYKNDTPYQPMAPFIQRMIGPLIDMSLFSVSISIQNDSLDSLPTCLKLVKLQYGDQSDKTLEIFGKILNSVLFQCSWEKNLKVLDKVLLTIGSIIKLMGNDSMTLDHVKSAMGIFEMVAEKLYDLVNRAVTSQENRLFSINGLVIIYETIGEMVKYNSALTIPIITSSDFLIKSNKKLLEIREKDMVKSSILYFMAQYMSMVVILPSTLSQRSFQQ</sequence>
<keyword evidence="2" id="KW-1185">Reference proteome</keyword>
<dbReference type="Proteomes" id="UP000007797">
    <property type="component" value="Unassembled WGS sequence"/>
</dbReference>
<reference evidence="2" key="1">
    <citation type="journal article" date="2011" name="Genome Res.">
        <title>Phylogeny-wide analysis of social amoeba genomes highlights ancient origins for complex intercellular communication.</title>
        <authorList>
            <person name="Heidel A.J."/>
            <person name="Lawal H.M."/>
            <person name="Felder M."/>
            <person name="Schilde C."/>
            <person name="Helps N.R."/>
            <person name="Tunggal B."/>
            <person name="Rivero F."/>
            <person name="John U."/>
            <person name="Schleicher M."/>
            <person name="Eichinger L."/>
            <person name="Platzer M."/>
            <person name="Noegel A.A."/>
            <person name="Schaap P."/>
            <person name="Gloeckner G."/>
        </authorList>
    </citation>
    <scope>NUCLEOTIDE SEQUENCE [LARGE SCALE GENOMIC DNA]</scope>
    <source>
        <strain evidence="2">SH3</strain>
    </source>
</reference>
<dbReference type="AlphaFoldDB" id="F4PS92"/>
<dbReference type="OrthoDB" id="30818at2759"/>
<dbReference type="InterPro" id="IPR016024">
    <property type="entry name" value="ARM-type_fold"/>
</dbReference>